<evidence type="ECO:0000313" key="4">
    <source>
        <dbReference type="Proteomes" id="UP000694890"/>
    </source>
</evidence>
<feature type="domain" description="Ig-like" evidence="3">
    <location>
        <begin position="31"/>
        <end position="98"/>
    </location>
</feature>
<keyword evidence="1" id="KW-0472">Membrane</keyword>
<accession>A0AAJ7PT17</accession>
<feature type="domain" description="Ig-like" evidence="3">
    <location>
        <begin position="406"/>
        <end position="498"/>
    </location>
</feature>
<dbReference type="PANTHER" id="PTHR46013:SF4">
    <property type="entry name" value="B-CELL RECEPTOR CD22-RELATED"/>
    <property type="match status" value="1"/>
</dbReference>
<dbReference type="RefSeq" id="XP_018537979.1">
    <property type="nucleotide sequence ID" value="XM_018682463.2"/>
</dbReference>
<name>A0AAJ7PT17_LATCA</name>
<evidence type="ECO:0000259" key="3">
    <source>
        <dbReference type="PROSITE" id="PS50835"/>
    </source>
</evidence>
<dbReference type="InterPro" id="IPR036179">
    <property type="entry name" value="Ig-like_dom_sf"/>
</dbReference>
<dbReference type="Pfam" id="PF13895">
    <property type="entry name" value="Ig_2"/>
    <property type="match status" value="1"/>
</dbReference>
<dbReference type="KEGG" id="lcf:108887185"/>
<dbReference type="InterPro" id="IPR003599">
    <property type="entry name" value="Ig_sub"/>
</dbReference>
<evidence type="ECO:0000313" key="5">
    <source>
        <dbReference type="RefSeq" id="XP_018537979.1"/>
    </source>
</evidence>
<feature type="chain" id="PRO_5042509487" evidence="2">
    <location>
        <begin position="23"/>
        <end position="577"/>
    </location>
</feature>
<keyword evidence="1" id="KW-0812">Transmembrane</keyword>
<dbReference type="Proteomes" id="UP000694890">
    <property type="component" value="Linkage group LG5"/>
</dbReference>
<keyword evidence="1" id="KW-1133">Transmembrane helix</keyword>
<dbReference type="SUPFAM" id="SSF48726">
    <property type="entry name" value="Immunoglobulin"/>
    <property type="match status" value="3"/>
</dbReference>
<sequence>MLLAEAGCVFMGFILFISEVRGQGKSICALKGTSVDLSCSAENETSHRKWYSVHWDGHKYVLNETFADGHVTYNMSEQNNTLSIKDLRDSDAKFYCCRENTENPYLCYLHGTELHVTDLQVKVIPTTEEQTVSLMCSTSCPLTENPAAYIWYKNREFLYQDWSPWYQQLVSSEEAVTYSCAIKGYEHLRAPEVSVDSVTSTCFSVTYAKGRMCSYQEKSEDEPCSITYPTEVHALKTVEHNIIITCNSSCPEADSHTTYSWYYNKHLYSDCESQLITFTFYKSYGTVSCAVKGHEDLHSDVVCSHDRKCWMDKYVNRRICALEGFSVNISSEYFHSSNETGEKFWFKKKRPGDDDPETLTKNSRVEYHDNMKNHHMLRINNLQKDDSAEYIFTNSFQWSLWNFDLPGVILVVTGLKVRMTPSAEVTEGQRVTLTCSTSCPLTDDTNYLWYLNSRPLTLPENQTKHLVLDPVSSQHAGKYSCAVKSHSISSSEKTLTVTSWRKSVAIMNSVKLILLLLILSAACLLYQCIRKKKSVTSTAEQSGRVQTGQDLPCESILFKAINPAAPREPAEQQEDIE</sequence>
<protein>
    <submittedName>
        <fullName evidence="5">Uncharacterized protein LOC108887185</fullName>
    </submittedName>
</protein>
<dbReference type="PROSITE" id="PS50835">
    <property type="entry name" value="IG_LIKE"/>
    <property type="match status" value="3"/>
</dbReference>
<gene>
    <name evidence="5" type="primary">LOC108887185</name>
</gene>
<proteinExistence type="predicted"/>
<dbReference type="InterPro" id="IPR007110">
    <property type="entry name" value="Ig-like_dom"/>
</dbReference>
<dbReference type="AlphaFoldDB" id="A0AAJ7PT17"/>
<evidence type="ECO:0000256" key="1">
    <source>
        <dbReference type="SAM" id="Phobius"/>
    </source>
</evidence>
<dbReference type="PANTHER" id="PTHR46013">
    <property type="entry name" value="VASCULAR CELL ADHESION MOLECULE 1"/>
    <property type="match status" value="1"/>
</dbReference>
<dbReference type="InterPro" id="IPR013783">
    <property type="entry name" value="Ig-like_fold"/>
</dbReference>
<organism evidence="4 5">
    <name type="scientific">Lates calcarifer</name>
    <name type="common">Barramundi</name>
    <name type="synonym">Holocentrus calcarifer</name>
    <dbReference type="NCBI Taxonomy" id="8187"/>
    <lineage>
        <taxon>Eukaryota</taxon>
        <taxon>Metazoa</taxon>
        <taxon>Chordata</taxon>
        <taxon>Craniata</taxon>
        <taxon>Vertebrata</taxon>
        <taxon>Euteleostomi</taxon>
        <taxon>Actinopterygii</taxon>
        <taxon>Neopterygii</taxon>
        <taxon>Teleostei</taxon>
        <taxon>Neoteleostei</taxon>
        <taxon>Acanthomorphata</taxon>
        <taxon>Carangaria</taxon>
        <taxon>Carangaria incertae sedis</taxon>
        <taxon>Centropomidae</taxon>
        <taxon>Lates</taxon>
    </lineage>
</organism>
<dbReference type="Gene3D" id="2.60.40.10">
    <property type="entry name" value="Immunoglobulins"/>
    <property type="match status" value="4"/>
</dbReference>
<feature type="signal peptide" evidence="2">
    <location>
        <begin position="1"/>
        <end position="22"/>
    </location>
</feature>
<feature type="transmembrane region" description="Helical" evidence="1">
    <location>
        <begin position="512"/>
        <end position="529"/>
    </location>
</feature>
<keyword evidence="2" id="KW-0732">Signal</keyword>
<evidence type="ECO:0000256" key="2">
    <source>
        <dbReference type="SAM" id="SignalP"/>
    </source>
</evidence>
<feature type="domain" description="Ig-like" evidence="3">
    <location>
        <begin position="104"/>
        <end position="196"/>
    </location>
</feature>
<reference evidence="5" key="1">
    <citation type="submission" date="2025-08" db="UniProtKB">
        <authorList>
            <consortium name="RefSeq"/>
        </authorList>
    </citation>
    <scope>IDENTIFICATION</scope>
    <source>
        <tissue evidence="5">Brain</tissue>
    </source>
</reference>
<dbReference type="GeneID" id="108887185"/>
<dbReference type="SMART" id="SM00409">
    <property type="entry name" value="IG"/>
    <property type="match status" value="3"/>
</dbReference>